<dbReference type="PANTHER" id="PTHR47704:SF1">
    <property type="entry name" value="POTASSIUM TRANSPORTER KIMA"/>
    <property type="match status" value="1"/>
</dbReference>
<dbReference type="PANTHER" id="PTHR47704">
    <property type="entry name" value="POTASSIUM TRANSPORTER KIMA"/>
    <property type="match status" value="1"/>
</dbReference>
<dbReference type="EMBL" id="JABBMI010000069">
    <property type="protein sequence ID" value="NMK54743.1"/>
    <property type="molecule type" value="Genomic_DNA"/>
</dbReference>
<dbReference type="Gene3D" id="1.20.1740.10">
    <property type="entry name" value="Amino acid/polyamine transporter I"/>
    <property type="match status" value="1"/>
</dbReference>
<feature type="transmembrane region" description="Helical" evidence="5">
    <location>
        <begin position="253"/>
        <end position="277"/>
    </location>
</feature>
<dbReference type="EMBL" id="JABBLX010000023">
    <property type="protein sequence ID" value="NMK97867.1"/>
    <property type="molecule type" value="Genomic_DNA"/>
</dbReference>
<feature type="transmembrane region" description="Helical" evidence="5">
    <location>
        <begin position="297"/>
        <end position="324"/>
    </location>
</feature>
<accession>A0A7X9WAY8</accession>
<feature type="transmembrane region" description="Helical" evidence="5">
    <location>
        <begin position="345"/>
        <end position="367"/>
    </location>
</feature>
<dbReference type="GO" id="GO:0016020">
    <property type="term" value="C:membrane"/>
    <property type="evidence" value="ECO:0007669"/>
    <property type="project" value="UniProtKB-SubCell"/>
</dbReference>
<feature type="transmembrane region" description="Helical" evidence="5">
    <location>
        <begin position="172"/>
        <end position="194"/>
    </location>
</feature>
<feature type="transmembrane region" description="Helical" evidence="5">
    <location>
        <begin position="48"/>
        <end position="78"/>
    </location>
</feature>
<organism evidence="7 9">
    <name type="scientific">Staphylococcus capitis</name>
    <dbReference type="NCBI Taxonomy" id="29388"/>
    <lineage>
        <taxon>Bacteria</taxon>
        <taxon>Bacillati</taxon>
        <taxon>Bacillota</taxon>
        <taxon>Bacilli</taxon>
        <taxon>Bacillales</taxon>
        <taxon>Staphylococcaceae</taxon>
        <taxon>Staphylococcus</taxon>
    </lineage>
</organism>
<feature type="transmembrane region" description="Helical" evidence="5">
    <location>
        <begin position="373"/>
        <end position="395"/>
    </location>
</feature>
<comment type="caution">
    <text evidence="7">The sequence shown here is derived from an EMBL/GenBank/DDBJ whole genome shotgun (WGS) entry which is preliminary data.</text>
</comment>
<evidence type="ECO:0000313" key="8">
    <source>
        <dbReference type="Proteomes" id="UP000538955"/>
    </source>
</evidence>
<keyword evidence="3 5" id="KW-1133">Transmembrane helix</keyword>
<evidence type="ECO:0000256" key="1">
    <source>
        <dbReference type="ARBA" id="ARBA00004141"/>
    </source>
</evidence>
<dbReference type="RefSeq" id="WP_002432693.1">
    <property type="nucleotide sequence ID" value="NZ_CBCPJN010000002.1"/>
</dbReference>
<feature type="transmembrane region" description="Helical" evidence="5">
    <location>
        <begin position="407"/>
        <end position="426"/>
    </location>
</feature>
<feature type="transmembrane region" description="Helical" evidence="5">
    <location>
        <begin position="140"/>
        <end position="160"/>
    </location>
</feature>
<evidence type="ECO:0000256" key="2">
    <source>
        <dbReference type="ARBA" id="ARBA00022692"/>
    </source>
</evidence>
<dbReference type="Pfam" id="PF13520">
    <property type="entry name" value="AA_permease_2"/>
    <property type="match status" value="1"/>
</dbReference>
<sequence>MFNQFKRLLIGRPKKNRDLKDEKITKFKGLAILSSDALSSVAYGPEQILITLSVIGAVASWYTLPIAGAVLILLAALIMSYRQVIYAYPKGGGAYMVSKTNLGEKWGLLAGGSLLVDYILTVAVSISSGADAFVAAFPSLYHFKVLIACLLVLFILIMNLRGLTESATVLSYPVYLFIIGLIVLIIVGTYRVAIGDVQPHMHSTVGTAVPGVTLFLLLKAFSSGASSLTGVEAISNAVTNFKDPAPKNAVKTLVTMGTILAVLLVGIVGLSYVYGVMPQTETTVLSQLASKIFGNNVAFYFVQATTVMILVLAANTGFTAFPMLAASMSKDKYMPRMFIVRGDRLGYSNSIIVLGVLAIILIIVFNGMTENLIPLYAVGVFIPFTLAQFGMVLKWVKERPKGWGIKLSFNLVGGTITFIVFMILLITKFTQVWPILFFLPFVVSVFMRINTHYKNIAQQLRSDIDVHDIPVVDRNLAIVPIPSITTAVDKSIYYAQMLADNDVIAVHVTFGDEDDKALMEKWKRHFPDVRLVILHSEYRSIIRPISRFIDKIRKKANDQNYLITVVVPEFIPKKPWHNLLHNQTSFRLKMHLIYQKNVILCTIPFKLTK</sequence>
<name>A0A7X9WAY8_STACP</name>
<evidence type="ECO:0000313" key="7">
    <source>
        <dbReference type="EMBL" id="NMK97867.1"/>
    </source>
</evidence>
<feature type="transmembrane region" description="Helical" evidence="5">
    <location>
        <begin position="106"/>
        <end position="128"/>
    </location>
</feature>
<dbReference type="InterPro" id="IPR053153">
    <property type="entry name" value="APC_K+_Transporter"/>
</dbReference>
<keyword evidence="8" id="KW-1185">Reference proteome</keyword>
<dbReference type="Proteomes" id="UP000550736">
    <property type="component" value="Unassembled WGS sequence"/>
</dbReference>
<keyword evidence="2 5" id="KW-0812">Transmembrane</keyword>
<feature type="transmembrane region" description="Helical" evidence="5">
    <location>
        <begin position="432"/>
        <end position="451"/>
    </location>
</feature>
<protein>
    <submittedName>
        <fullName evidence="7">APC family permease</fullName>
    </submittedName>
</protein>
<evidence type="ECO:0000256" key="5">
    <source>
        <dbReference type="SAM" id="Phobius"/>
    </source>
</evidence>
<dbReference type="Proteomes" id="UP000538955">
    <property type="component" value="Unassembled WGS sequence"/>
</dbReference>
<proteinExistence type="predicted"/>
<evidence type="ECO:0000256" key="3">
    <source>
        <dbReference type="ARBA" id="ARBA00022989"/>
    </source>
</evidence>
<evidence type="ECO:0000313" key="6">
    <source>
        <dbReference type="EMBL" id="NMK54743.1"/>
    </source>
</evidence>
<keyword evidence="4 5" id="KW-0472">Membrane</keyword>
<evidence type="ECO:0000256" key="4">
    <source>
        <dbReference type="ARBA" id="ARBA00023136"/>
    </source>
</evidence>
<dbReference type="InterPro" id="IPR002293">
    <property type="entry name" value="AA/rel_permease1"/>
</dbReference>
<gene>
    <name evidence="7" type="ORF">HHM13_07160</name>
    <name evidence="6" type="ORF">HHM24_08415</name>
</gene>
<dbReference type="AlphaFoldDB" id="A0A7X9WAY8"/>
<comment type="subcellular location">
    <subcellularLocation>
        <location evidence="1">Membrane</location>
        <topology evidence="1">Multi-pass membrane protein</topology>
    </subcellularLocation>
</comment>
<reference evidence="8 9" key="1">
    <citation type="submission" date="2020-04" db="EMBL/GenBank/DDBJ databases">
        <title>The Epidemiology and Molecular Characteristics of Linezolid-Resistant Staphylococcus capitis in Huashan Hospital, Shanghai.</title>
        <authorList>
            <person name="Ding L."/>
            <person name="Li P."/>
            <person name="Yang Y."/>
            <person name="Lin D."/>
            <person name="Xu X."/>
        </authorList>
    </citation>
    <scope>NUCLEOTIDE SEQUENCE [LARGE SCALE GENOMIC DNA]</scope>
    <source>
        <strain evidence="7 9">12-86</strain>
        <strain evidence="6 8">17-84</strain>
    </source>
</reference>
<dbReference type="GO" id="GO:0022857">
    <property type="term" value="F:transmembrane transporter activity"/>
    <property type="evidence" value="ECO:0007669"/>
    <property type="project" value="InterPro"/>
</dbReference>
<evidence type="ECO:0000313" key="9">
    <source>
        <dbReference type="Proteomes" id="UP000550736"/>
    </source>
</evidence>